<reference evidence="4" key="1">
    <citation type="journal article" date="2014" name="Proc. Natl. Acad. Sci. U.S.A.">
        <title>Extensive sampling of basidiomycete genomes demonstrates inadequacy of the white-rot/brown-rot paradigm for wood decay fungi.</title>
        <authorList>
            <person name="Riley R."/>
            <person name="Salamov A.A."/>
            <person name="Brown D.W."/>
            <person name="Nagy L.G."/>
            <person name="Floudas D."/>
            <person name="Held B.W."/>
            <person name="Levasseur A."/>
            <person name="Lombard V."/>
            <person name="Morin E."/>
            <person name="Otillar R."/>
            <person name="Lindquist E.A."/>
            <person name="Sun H."/>
            <person name="LaButti K.M."/>
            <person name="Schmutz J."/>
            <person name="Jabbour D."/>
            <person name="Luo H."/>
            <person name="Baker S.E."/>
            <person name="Pisabarro A.G."/>
            <person name="Walton J.D."/>
            <person name="Blanchette R.A."/>
            <person name="Henrissat B."/>
            <person name="Martin F."/>
            <person name="Cullen D."/>
            <person name="Hibbett D.S."/>
            <person name="Grigoriev I.V."/>
        </authorList>
    </citation>
    <scope>NUCLEOTIDE SEQUENCE [LARGE SCALE GENOMIC DNA]</scope>
    <source>
        <strain evidence="4">MUCL 33604</strain>
    </source>
</reference>
<dbReference type="PANTHER" id="PTHR15496:SF2">
    <property type="entry name" value="GENERAL TRANSCRIPTION FACTOR 3C POLYPEPTIDE 4"/>
    <property type="match status" value="1"/>
</dbReference>
<proteinExistence type="predicted"/>
<dbReference type="OrthoDB" id="421374at2759"/>
<dbReference type="InParanoid" id="A0A067P7E2"/>
<dbReference type="HOGENOM" id="CLU_008513_0_0_1"/>
<feature type="domain" description="Transcription factor IIIC putative zinc-finger" evidence="2">
    <location>
        <begin position="686"/>
        <end position="776"/>
    </location>
</feature>
<gene>
    <name evidence="3" type="ORF">JAAARDRAFT_199699</name>
</gene>
<feature type="domain" description="Transcription factor IIIC 90kDa subunit N-terminal" evidence="1">
    <location>
        <begin position="27"/>
        <end position="419"/>
    </location>
</feature>
<sequence length="780" mass="85519">MSLKLPIYTALSVPTTTTHPSIRCLQWSGDGQVLLCTKSALYILTPDPGINFDTPSVIKAPMDKERSNTTEPLGWFRTMIEFEKLILHQWPLDSQDWGAVSLGSLDVVLRAATFSPSNVNGGAGCVIAAINSNTEVTLWGAVKNHLRGEWIKLVDVTAYLKDHLTTQVSTSPLSRTLQAQTICIAWSRQTDFGIAPTPNLDGSLLAAGNRGGSVIFLKYVPTFGIKPAVAHAQTISIADKWITHLVWSSWTMVELGKCEAYLACGCSDGSVTLIRIVRNLDPIVSATNFGGEFDIQTLYDVQSPKPVQSDKQGITALTWVEGSGGVLILAVCKPGIVHLWPLSGCSWSGIRLIHLQTQKVSVGSSSLSAPSGVVYVPRQDVLLVSLQDGSFHVIHHVSSDPILVNEDSEKLSSAHLSRTVRSVLVKSEAGEMKWSDVGRISGMSSYDSSSTVAWVHEACRPADYSYKHDARHNSMLVVAQLWDDITEETILEDILEVVTSARTASGYAPIHVLRSVFLQLRSGVMSQVYQHVLAILHPTFPDESTNIFIPMWSGILTEELRRECRSSLARHLYGWDPLLSLRLRLAIADYCWKFSASPKAQEECGQVAQLLLNAISHRIQRTLIRHLAAIVGALTSNDIPFVMRIVVQSSLPGSPPDLSAEAQELSNRVMSTVPIDAQSMETFHGFEEFCPACNTQVQLQQLTSAVCPNGHVWARCSITSFILATPTVRTCIGCSRKAFMPHSQDSQYHLPTSARGWFVQELLEAAHHCLFCGNSFVNLI</sequence>
<dbReference type="Proteomes" id="UP000027265">
    <property type="component" value="Unassembled WGS sequence"/>
</dbReference>
<protein>
    <recommendedName>
        <fullName evidence="5">Transcription factor IIIC 90kDa subunit N-terminal domain-containing protein</fullName>
    </recommendedName>
</protein>
<dbReference type="Pfam" id="PF12660">
    <property type="entry name" value="zf-TFIIIC"/>
    <property type="match status" value="1"/>
</dbReference>
<accession>A0A067P7E2</accession>
<organism evidence="3 4">
    <name type="scientific">Jaapia argillacea MUCL 33604</name>
    <dbReference type="NCBI Taxonomy" id="933084"/>
    <lineage>
        <taxon>Eukaryota</taxon>
        <taxon>Fungi</taxon>
        <taxon>Dikarya</taxon>
        <taxon>Basidiomycota</taxon>
        <taxon>Agaricomycotina</taxon>
        <taxon>Agaricomycetes</taxon>
        <taxon>Agaricomycetidae</taxon>
        <taxon>Jaapiales</taxon>
        <taxon>Jaapiaceae</taxon>
        <taxon>Jaapia</taxon>
    </lineage>
</organism>
<name>A0A067P7E2_9AGAM</name>
<dbReference type="STRING" id="933084.A0A067P7E2"/>
<dbReference type="PANTHER" id="PTHR15496">
    <property type="entry name" value="GENERAL TRANSCRIPTION FACTOR 3C POLYPEPTIDE 4 FAMILY"/>
    <property type="match status" value="1"/>
</dbReference>
<evidence type="ECO:0000313" key="4">
    <source>
        <dbReference type="Proteomes" id="UP000027265"/>
    </source>
</evidence>
<dbReference type="InterPro" id="IPR024764">
    <property type="entry name" value="TFIIIC_Znf"/>
</dbReference>
<keyword evidence="4" id="KW-1185">Reference proteome</keyword>
<dbReference type="InterPro" id="IPR024761">
    <property type="entry name" value="TFIIIC_delta_N"/>
</dbReference>
<dbReference type="GO" id="GO:0006384">
    <property type="term" value="P:transcription initiation at RNA polymerase III promoter"/>
    <property type="evidence" value="ECO:0007669"/>
    <property type="project" value="InterPro"/>
</dbReference>
<dbReference type="EMBL" id="KL197756">
    <property type="protein sequence ID" value="KDQ50704.1"/>
    <property type="molecule type" value="Genomic_DNA"/>
</dbReference>
<dbReference type="AlphaFoldDB" id="A0A067P7E2"/>
<dbReference type="GO" id="GO:0004402">
    <property type="term" value="F:histone acetyltransferase activity"/>
    <property type="evidence" value="ECO:0007669"/>
    <property type="project" value="InterPro"/>
</dbReference>
<evidence type="ECO:0000313" key="3">
    <source>
        <dbReference type="EMBL" id="KDQ50704.1"/>
    </source>
</evidence>
<dbReference type="InterPro" id="IPR044230">
    <property type="entry name" value="GTF3C4"/>
</dbReference>
<evidence type="ECO:0000259" key="1">
    <source>
        <dbReference type="Pfam" id="PF12657"/>
    </source>
</evidence>
<evidence type="ECO:0008006" key="5">
    <source>
        <dbReference type="Google" id="ProtNLM"/>
    </source>
</evidence>
<dbReference type="Pfam" id="PF12657">
    <property type="entry name" value="TFIIIC_delta"/>
    <property type="match status" value="1"/>
</dbReference>
<evidence type="ECO:0000259" key="2">
    <source>
        <dbReference type="Pfam" id="PF12660"/>
    </source>
</evidence>
<dbReference type="GO" id="GO:0000127">
    <property type="term" value="C:transcription factor TFIIIC complex"/>
    <property type="evidence" value="ECO:0007669"/>
    <property type="project" value="InterPro"/>
</dbReference>
<dbReference type="SUPFAM" id="SSF69322">
    <property type="entry name" value="Tricorn protease domain 2"/>
    <property type="match status" value="1"/>
</dbReference>